<keyword evidence="2" id="KW-1185">Reference proteome</keyword>
<proteinExistence type="predicted"/>
<dbReference type="AlphaFoldDB" id="A0A4R2J1J1"/>
<dbReference type="RefSeq" id="WP_132124675.1">
    <property type="nucleotide sequence ID" value="NZ_SLWS01000013.1"/>
</dbReference>
<comment type="caution">
    <text evidence="1">The sequence shown here is derived from an EMBL/GenBank/DDBJ whole genome shotgun (WGS) entry which is preliminary data.</text>
</comment>
<evidence type="ECO:0000313" key="2">
    <source>
        <dbReference type="Proteomes" id="UP000295680"/>
    </source>
</evidence>
<dbReference type="EMBL" id="SLWS01000013">
    <property type="protein sequence ID" value="TCO50716.1"/>
    <property type="molecule type" value="Genomic_DNA"/>
</dbReference>
<gene>
    <name evidence="1" type="ORF">EV192_11394</name>
</gene>
<accession>A0A4R2J1J1</accession>
<protein>
    <submittedName>
        <fullName evidence="1">Uncharacterized protein</fullName>
    </submittedName>
</protein>
<sequence length="71" mass="7878">MTDEADPLKATLDSAVADTAARLAEMTEGCRETEDRANDITAKLRTRWQRRVEIMRSRANTDGAAKNLGIQ</sequence>
<organism evidence="1 2">
    <name type="scientific">Actinocrispum wychmicini</name>
    <dbReference type="NCBI Taxonomy" id="1213861"/>
    <lineage>
        <taxon>Bacteria</taxon>
        <taxon>Bacillati</taxon>
        <taxon>Actinomycetota</taxon>
        <taxon>Actinomycetes</taxon>
        <taxon>Pseudonocardiales</taxon>
        <taxon>Pseudonocardiaceae</taxon>
        <taxon>Actinocrispum</taxon>
    </lineage>
</organism>
<dbReference type="Proteomes" id="UP000295680">
    <property type="component" value="Unassembled WGS sequence"/>
</dbReference>
<evidence type="ECO:0000313" key="1">
    <source>
        <dbReference type="EMBL" id="TCO50716.1"/>
    </source>
</evidence>
<reference evidence="1 2" key="1">
    <citation type="submission" date="2019-03" db="EMBL/GenBank/DDBJ databases">
        <title>Genomic Encyclopedia of Type Strains, Phase IV (KMG-IV): sequencing the most valuable type-strain genomes for metagenomic binning, comparative biology and taxonomic classification.</title>
        <authorList>
            <person name="Goeker M."/>
        </authorList>
    </citation>
    <scope>NUCLEOTIDE SEQUENCE [LARGE SCALE GENOMIC DNA]</scope>
    <source>
        <strain evidence="1 2">DSM 45934</strain>
    </source>
</reference>
<name>A0A4R2J1J1_9PSEU</name>